<dbReference type="PANTHER" id="PTHR43335">
    <property type="entry name" value="ABC TRANSPORTER, ATP-BINDING PROTEIN"/>
    <property type="match status" value="1"/>
</dbReference>
<dbReference type="Pfam" id="PF00005">
    <property type="entry name" value="ABC_tran"/>
    <property type="match status" value="1"/>
</dbReference>
<dbReference type="PANTHER" id="PTHR43335:SF2">
    <property type="entry name" value="ABC TRANSPORTER, ATP-BINDING PROTEIN"/>
    <property type="match status" value="1"/>
</dbReference>
<proteinExistence type="inferred from homology"/>
<sequence>MELRIQHLSKTYPNGVQALRDVTLTIPNGMFGLLGPNGAGKSSLMRTIATLQEPDTGSIQLGDIDVLREKEKVRRVLGYLPQEFGLYPSVSAEVLLDYFAGLKGIRAGAERKAAVENLLQQTNLWDARKKAVGGYSGGMRQRFGIAVALLGSPQLIIVDEPTAGLDPTERNRFLDLLSEIGENVVVILSTHIVEDVTELCPNMAIIAQGEVVATGRPNDVIGEIRGKVYRTKTEKAALAQLREQHEVISSKLVAGQPVVRVFSETPINGIFQPAEATLEDVYFHRLARRARINNEELKINNDAGAKAGRASTGTVNS</sequence>
<dbReference type="EMBL" id="RXOF01000017">
    <property type="protein sequence ID" value="RTQ45984.1"/>
    <property type="molecule type" value="Genomic_DNA"/>
</dbReference>
<dbReference type="PROSITE" id="PS50893">
    <property type="entry name" value="ABC_TRANSPORTER_2"/>
    <property type="match status" value="1"/>
</dbReference>
<evidence type="ECO:0000256" key="2">
    <source>
        <dbReference type="ARBA" id="ARBA00022448"/>
    </source>
</evidence>
<dbReference type="InterPro" id="IPR017871">
    <property type="entry name" value="ABC_transporter-like_CS"/>
</dbReference>
<dbReference type="RefSeq" id="WP_126695520.1">
    <property type="nucleotide sequence ID" value="NZ_RXOF01000017.1"/>
</dbReference>
<keyword evidence="2" id="KW-0813">Transport</keyword>
<name>A0A431TWM1_9BACT</name>
<organism evidence="6 7">
    <name type="scientific">Hymenobacter gummosus</name>
    <dbReference type="NCBI Taxonomy" id="1776032"/>
    <lineage>
        <taxon>Bacteria</taxon>
        <taxon>Pseudomonadati</taxon>
        <taxon>Bacteroidota</taxon>
        <taxon>Cytophagia</taxon>
        <taxon>Cytophagales</taxon>
        <taxon>Hymenobacteraceae</taxon>
        <taxon>Hymenobacter</taxon>
    </lineage>
</organism>
<evidence type="ECO:0000256" key="1">
    <source>
        <dbReference type="ARBA" id="ARBA00005417"/>
    </source>
</evidence>
<keyword evidence="4 6" id="KW-0067">ATP-binding</keyword>
<dbReference type="SUPFAM" id="SSF52540">
    <property type="entry name" value="P-loop containing nucleoside triphosphate hydrolases"/>
    <property type="match status" value="1"/>
</dbReference>
<keyword evidence="3" id="KW-0547">Nucleotide-binding</keyword>
<reference evidence="6 7" key="1">
    <citation type="submission" date="2018-12" db="EMBL/GenBank/DDBJ databases">
        <title>Hymenobacter gummosus sp. nov., isolated from a spring.</title>
        <authorList>
            <person name="Nie L."/>
        </authorList>
    </citation>
    <scope>NUCLEOTIDE SEQUENCE [LARGE SCALE GENOMIC DNA]</scope>
    <source>
        <strain evidence="6 7">KCTC 52166</strain>
    </source>
</reference>
<evidence type="ECO:0000256" key="4">
    <source>
        <dbReference type="ARBA" id="ARBA00022840"/>
    </source>
</evidence>
<evidence type="ECO:0000256" key="3">
    <source>
        <dbReference type="ARBA" id="ARBA00022741"/>
    </source>
</evidence>
<dbReference type="Gene3D" id="3.40.50.300">
    <property type="entry name" value="P-loop containing nucleotide triphosphate hydrolases"/>
    <property type="match status" value="1"/>
</dbReference>
<feature type="domain" description="ABC transporter" evidence="5">
    <location>
        <begin position="3"/>
        <end position="233"/>
    </location>
</feature>
<comment type="caution">
    <text evidence="6">The sequence shown here is derived from an EMBL/GenBank/DDBJ whole genome shotgun (WGS) entry which is preliminary data.</text>
</comment>
<dbReference type="GO" id="GO:0005524">
    <property type="term" value="F:ATP binding"/>
    <property type="evidence" value="ECO:0007669"/>
    <property type="project" value="UniProtKB-KW"/>
</dbReference>
<dbReference type="CDD" id="cd03264">
    <property type="entry name" value="ABC_drug_resistance_like"/>
    <property type="match status" value="1"/>
</dbReference>
<dbReference type="InterPro" id="IPR003439">
    <property type="entry name" value="ABC_transporter-like_ATP-bd"/>
</dbReference>
<evidence type="ECO:0000259" key="5">
    <source>
        <dbReference type="PROSITE" id="PS50893"/>
    </source>
</evidence>
<evidence type="ECO:0000313" key="7">
    <source>
        <dbReference type="Proteomes" id="UP000282184"/>
    </source>
</evidence>
<comment type="similarity">
    <text evidence="1">Belongs to the ABC transporter superfamily.</text>
</comment>
<dbReference type="InterPro" id="IPR027417">
    <property type="entry name" value="P-loop_NTPase"/>
</dbReference>
<dbReference type="SMART" id="SM00382">
    <property type="entry name" value="AAA"/>
    <property type="match status" value="1"/>
</dbReference>
<gene>
    <name evidence="6" type="ORF">EJV47_22765</name>
</gene>
<dbReference type="GO" id="GO:0016887">
    <property type="term" value="F:ATP hydrolysis activity"/>
    <property type="evidence" value="ECO:0007669"/>
    <property type="project" value="InterPro"/>
</dbReference>
<evidence type="ECO:0000313" key="6">
    <source>
        <dbReference type="EMBL" id="RTQ45984.1"/>
    </source>
</evidence>
<accession>A0A431TWM1</accession>
<keyword evidence="7" id="KW-1185">Reference proteome</keyword>
<protein>
    <submittedName>
        <fullName evidence="6">ABC transporter ATP-binding protein</fullName>
    </submittedName>
</protein>
<dbReference type="AlphaFoldDB" id="A0A431TWM1"/>
<dbReference type="Proteomes" id="UP000282184">
    <property type="component" value="Unassembled WGS sequence"/>
</dbReference>
<dbReference type="OrthoDB" id="977540at2"/>
<dbReference type="PROSITE" id="PS00211">
    <property type="entry name" value="ABC_TRANSPORTER_1"/>
    <property type="match status" value="1"/>
</dbReference>
<dbReference type="InterPro" id="IPR003593">
    <property type="entry name" value="AAA+_ATPase"/>
</dbReference>